<keyword evidence="2" id="KW-1185">Reference proteome</keyword>
<sequence length="111" mass="12557">MDADEIRTPRLLLKQLQTNDAETQDLDYHGPCKSREESQHWTAGALPRNATGFKIKISFIVLCKTPGDPTAPHGGEDGWKSGWNYNPPIDELQAAERGANCVWLERREHRC</sequence>
<organism evidence="1 2">
    <name type="scientific">Tolypocladium paradoxum</name>
    <dbReference type="NCBI Taxonomy" id="94208"/>
    <lineage>
        <taxon>Eukaryota</taxon>
        <taxon>Fungi</taxon>
        <taxon>Dikarya</taxon>
        <taxon>Ascomycota</taxon>
        <taxon>Pezizomycotina</taxon>
        <taxon>Sordariomycetes</taxon>
        <taxon>Hypocreomycetidae</taxon>
        <taxon>Hypocreales</taxon>
        <taxon>Ophiocordycipitaceae</taxon>
        <taxon>Tolypocladium</taxon>
    </lineage>
</organism>
<dbReference type="AlphaFoldDB" id="A0A2S4KR67"/>
<proteinExistence type="predicted"/>
<protein>
    <submittedName>
        <fullName evidence="1">Uncharacterized protein</fullName>
    </submittedName>
</protein>
<evidence type="ECO:0000313" key="2">
    <source>
        <dbReference type="Proteomes" id="UP000237481"/>
    </source>
</evidence>
<comment type="caution">
    <text evidence="1">The sequence shown here is derived from an EMBL/GenBank/DDBJ whole genome shotgun (WGS) entry which is preliminary data.</text>
</comment>
<name>A0A2S4KR67_9HYPO</name>
<accession>A0A2S4KR67</accession>
<dbReference type="OrthoDB" id="4072826at2759"/>
<dbReference type="EMBL" id="PKSG01000822">
    <property type="protein sequence ID" value="POR32687.1"/>
    <property type="molecule type" value="Genomic_DNA"/>
</dbReference>
<dbReference type="Proteomes" id="UP000237481">
    <property type="component" value="Unassembled WGS sequence"/>
</dbReference>
<evidence type="ECO:0000313" key="1">
    <source>
        <dbReference type="EMBL" id="POR32687.1"/>
    </source>
</evidence>
<reference evidence="1 2" key="1">
    <citation type="submission" date="2018-01" db="EMBL/GenBank/DDBJ databases">
        <title>Harnessing the power of phylogenomics to disentangle the directionality and signatures of interkingdom host jumping in the parasitic fungal genus Tolypocladium.</title>
        <authorList>
            <person name="Quandt C.A."/>
            <person name="Patterson W."/>
            <person name="Spatafora J.W."/>
        </authorList>
    </citation>
    <scope>NUCLEOTIDE SEQUENCE [LARGE SCALE GENOMIC DNA]</scope>
    <source>
        <strain evidence="1 2">NRBC 100945</strain>
    </source>
</reference>
<gene>
    <name evidence="1" type="ORF">TPAR_07094</name>
</gene>